<dbReference type="SUPFAM" id="SSF55931">
    <property type="entry name" value="Glutamine synthetase/guanido kinase"/>
    <property type="match status" value="1"/>
</dbReference>
<accession>A0A7Y6IY99</accession>
<proteinExistence type="predicted"/>
<sequence length="469" mass="52087">MGQDLDKERFTEAEYTAFGERLREQLGTLRGLLDRPGFGAGPTTIGAELELVLIDANGRPLPRNEETLRVLGDPRVVLELGRYNLEVNLTPLPLAGRPFEELGGEVQEALAKVDAAAGAAGPGAGAVPIGILPTLGTEDFTQDAMSDQRRYRAMSRGFRRLRLEPFLVKIDDLELAVSDVLLEAANTSWQVHLRTPPERFARVFNAAQLAIGPVLAVCGNSPSFLGRRLWEETRIPLMEEAADDRDIERRERRDGRVTFGSDWVREGAYELFERYVRDYAPIMPELRDSDDPLDVPELRLHQGTVWQWNRPVYDPAGGGHLRVEMRALPAGPSCADMTANAAFLIGLTLAEAERDLTGYRFAETYQNFYRAAMNGLDAKLSWPGRDGELDAADLVLSLLPEARAALLAAGVVPDDVDAALGVVEQRTRLRRTGSTWQREALARLGGDRERLVREYHENALSGLPVHMWR</sequence>
<evidence type="ECO:0000313" key="1">
    <source>
        <dbReference type="EMBL" id="NUW46570.1"/>
    </source>
</evidence>
<dbReference type="EMBL" id="JABWGO010000017">
    <property type="protein sequence ID" value="NUW46570.1"/>
    <property type="molecule type" value="Genomic_DNA"/>
</dbReference>
<name>A0A7Y6IY99_9ACTN</name>
<gene>
    <name evidence="1" type="ORF">HT134_41615</name>
</gene>
<keyword evidence="2" id="KW-1185">Reference proteome</keyword>
<evidence type="ECO:0000313" key="2">
    <source>
        <dbReference type="Proteomes" id="UP000546126"/>
    </source>
</evidence>
<keyword evidence="1" id="KW-0436">Ligase</keyword>
<dbReference type="PANTHER" id="PTHR36510">
    <property type="entry name" value="GLUTAMATE--CYSTEINE LIGASE 2-RELATED"/>
    <property type="match status" value="1"/>
</dbReference>
<dbReference type="Proteomes" id="UP000546126">
    <property type="component" value="Unassembled WGS sequence"/>
</dbReference>
<dbReference type="GO" id="GO:0016879">
    <property type="term" value="F:ligase activity, forming carbon-nitrogen bonds"/>
    <property type="evidence" value="ECO:0007669"/>
    <property type="project" value="TreeGrafter"/>
</dbReference>
<organism evidence="1 2">
    <name type="scientific">Nonomuraea rhodomycinica</name>
    <dbReference type="NCBI Taxonomy" id="1712872"/>
    <lineage>
        <taxon>Bacteria</taxon>
        <taxon>Bacillati</taxon>
        <taxon>Actinomycetota</taxon>
        <taxon>Actinomycetes</taxon>
        <taxon>Streptosporangiales</taxon>
        <taxon>Streptosporangiaceae</taxon>
        <taxon>Nonomuraea</taxon>
    </lineage>
</organism>
<reference evidence="1 2" key="1">
    <citation type="submission" date="2020-06" db="EMBL/GenBank/DDBJ databases">
        <authorList>
            <person name="Chanama M."/>
        </authorList>
    </citation>
    <scope>NUCLEOTIDE SEQUENCE [LARGE SCALE GENOMIC DNA]</scope>
    <source>
        <strain evidence="1 2">TBRC6557</strain>
    </source>
</reference>
<comment type="caution">
    <text evidence="1">The sequence shown here is derived from an EMBL/GenBank/DDBJ whole genome shotgun (WGS) entry which is preliminary data.</text>
</comment>
<dbReference type="AlphaFoldDB" id="A0A7Y6IY99"/>
<dbReference type="Gene3D" id="3.30.590.20">
    <property type="match status" value="1"/>
</dbReference>
<protein>
    <submittedName>
        <fullName evidence="1">Glutamate--cysteine ligase</fullName>
    </submittedName>
</protein>
<dbReference type="RefSeq" id="WP_175606019.1">
    <property type="nucleotide sequence ID" value="NZ_JABWGO010000017.1"/>
</dbReference>
<dbReference type="InterPro" id="IPR050141">
    <property type="entry name" value="GCL_type2/YbdK_subfam"/>
</dbReference>
<dbReference type="PANTHER" id="PTHR36510:SF3">
    <property type="entry name" value="CONSERVED PROTEIN"/>
    <property type="match status" value="1"/>
</dbReference>
<dbReference type="InterPro" id="IPR014746">
    <property type="entry name" value="Gln_synth/guanido_kin_cat_dom"/>
</dbReference>